<organism evidence="1">
    <name type="scientific">Tanacetum cinerariifolium</name>
    <name type="common">Dalmatian daisy</name>
    <name type="synonym">Chrysanthemum cinerariifolium</name>
    <dbReference type="NCBI Taxonomy" id="118510"/>
    <lineage>
        <taxon>Eukaryota</taxon>
        <taxon>Viridiplantae</taxon>
        <taxon>Streptophyta</taxon>
        <taxon>Embryophyta</taxon>
        <taxon>Tracheophyta</taxon>
        <taxon>Spermatophyta</taxon>
        <taxon>Magnoliopsida</taxon>
        <taxon>eudicotyledons</taxon>
        <taxon>Gunneridae</taxon>
        <taxon>Pentapetalae</taxon>
        <taxon>asterids</taxon>
        <taxon>campanulids</taxon>
        <taxon>Asterales</taxon>
        <taxon>Asteraceae</taxon>
        <taxon>Asteroideae</taxon>
        <taxon>Anthemideae</taxon>
        <taxon>Anthemidinae</taxon>
        <taxon>Tanacetum</taxon>
    </lineage>
</organism>
<dbReference type="PANTHER" id="PTHR31579:SF92">
    <property type="entry name" value="DUF506 FAMILY PROTEIN"/>
    <property type="match status" value="1"/>
</dbReference>
<dbReference type="Pfam" id="PF04720">
    <property type="entry name" value="PDDEXK_6"/>
    <property type="match status" value="1"/>
</dbReference>
<dbReference type="PANTHER" id="PTHR31579">
    <property type="entry name" value="OS03G0796600 PROTEIN"/>
    <property type="match status" value="1"/>
</dbReference>
<dbReference type="EMBL" id="BKCJ010007699">
    <property type="protein sequence ID" value="GEU78565.1"/>
    <property type="molecule type" value="Genomic_DNA"/>
</dbReference>
<protein>
    <submittedName>
        <fullName evidence="1">Uncharacterized protein</fullName>
    </submittedName>
</protein>
<dbReference type="AlphaFoldDB" id="A0A6L2N1M2"/>
<comment type="caution">
    <text evidence="1">The sequence shown here is derived from an EMBL/GenBank/DDBJ whole genome shotgun (WGS) entry which is preliminary data.</text>
</comment>
<gene>
    <name evidence="1" type="ORF">Tci_050543</name>
</gene>
<accession>A0A6L2N1M2</accession>
<proteinExistence type="predicted"/>
<evidence type="ECO:0000313" key="1">
    <source>
        <dbReference type="EMBL" id="GEU78565.1"/>
    </source>
</evidence>
<sequence length="268" mass="29966">MDLLDMVNSFIDKGYGVIANDIADVGKGNKDDGYDSDEDGEDSDVEEIKDSLKRLFSFNGDEARSKATLQVQKACKHVINDNPSSSDFKMQLMACLRDQGLDAGVCKSKWEKNGKVPSGYHEYIDANINGTRFIIGVSLVEEFQIAKPTESYTSLLDVFPQIVVCKVKELKMIVRIMCDAIGKSMKQQRMPVPPWRRHGYVQAKWFGPYKRITSDESAAKSMSVASKEAIGFLSFSGRSCYQSQRQDHVGNKLNFDGRNLAMVMNEAT</sequence>
<dbReference type="NCBIfam" id="TIGR01615">
    <property type="entry name" value="A_thal_3542"/>
    <property type="match status" value="1"/>
</dbReference>
<name>A0A6L2N1M2_TANCI</name>
<reference evidence="1" key="1">
    <citation type="journal article" date="2019" name="Sci. Rep.">
        <title>Draft genome of Tanacetum cinerariifolium, the natural source of mosquito coil.</title>
        <authorList>
            <person name="Yamashiro T."/>
            <person name="Shiraishi A."/>
            <person name="Satake H."/>
            <person name="Nakayama K."/>
        </authorList>
    </citation>
    <scope>NUCLEOTIDE SEQUENCE</scope>
</reference>
<dbReference type="InterPro" id="IPR006502">
    <property type="entry name" value="PDDEXK-like"/>
</dbReference>